<dbReference type="GeneTree" id="ENSGT01140000282522"/>
<evidence type="ECO:0000313" key="5">
    <source>
        <dbReference type="Ensembl" id="ENSMAMP00000029729.2"/>
    </source>
</evidence>
<dbReference type="PANTHER" id="PTHR10903">
    <property type="entry name" value="GTPASE, IMAP FAMILY MEMBER-RELATED"/>
    <property type="match status" value="1"/>
</dbReference>
<dbReference type="Gene3D" id="3.40.50.300">
    <property type="entry name" value="P-loop containing nucleotide triphosphate hydrolases"/>
    <property type="match status" value="1"/>
</dbReference>
<dbReference type="GO" id="GO:0005525">
    <property type="term" value="F:GTP binding"/>
    <property type="evidence" value="ECO:0007669"/>
    <property type="project" value="UniProtKB-KW"/>
</dbReference>
<evidence type="ECO:0000256" key="1">
    <source>
        <dbReference type="ARBA" id="ARBA00008535"/>
    </source>
</evidence>
<dbReference type="AlphaFoldDB" id="A0A3Q3NBE5"/>
<dbReference type="CDD" id="cd01852">
    <property type="entry name" value="AIG1"/>
    <property type="match status" value="1"/>
</dbReference>
<protein>
    <recommendedName>
        <fullName evidence="4">AIG1-type G domain-containing protein</fullName>
    </recommendedName>
</protein>
<evidence type="ECO:0000256" key="3">
    <source>
        <dbReference type="ARBA" id="ARBA00023134"/>
    </source>
</evidence>
<evidence type="ECO:0000313" key="6">
    <source>
        <dbReference type="Proteomes" id="UP000261640"/>
    </source>
</evidence>
<sequence length="303" mass="34245">PNFQFAFKIFASAGPRPQAGECDYSEIRSAGLSLCRKSPFSSSEIRMVLLGKTGSGKSCTANSILGCKVFDTQTRSSSVTQLCCKACGEFCGRQLTLLDTPGLFSTHQTPEELHKHLRESVSLLCPGPHAFLIVIRIGRFTQEDQKCMWWIKQAMGTHALSFSVVVFTHGDLLENGTSLKHCMIDDCKELAELVAECGGRYCVFNNQDSQNQEQVSKLLSLVEKMTQDNKGSYYTSRMLQKAVEDLNQALQDDWRVLNEKEELLKKKQEQEIKEWYDRELEMFQSKSIPCESNLNKWIANSLK</sequence>
<reference evidence="5" key="2">
    <citation type="submission" date="2025-09" db="UniProtKB">
        <authorList>
            <consortium name="Ensembl"/>
        </authorList>
    </citation>
    <scope>IDENTIFICATION</scope>
</reference>
<dbReference type="Ensembl" id="ENSMAMT00000030500.2">
    <property type="protein sequence ID" value="ENSMAMP00000029729.2"/>
    <property type="gene ID" value="ENSMAMG00000020006.2"/>
</dbReference>
<evidence type="ECO:0000259" key="4">
    <source>
        <dbReference type="PROSITE" id="PS51720"/>
    </source>
</evidence>
<dbReference type="SUPFAM" id="SSF52540">
    <property type="entry name" value="P-loop containing nucleoside triphosphate hydrolases"/>
    <property type="match status" value="1"/>
</dbReference>
<evidence type="ECO:0000256" key="2">
    <source>
        <dbReference type="ARBA" id="ARBA00022741"/>
    </source>
</evidence>
<accession>A0A3Q3NBE5</accession>
<keyword evidence="2" id="KW-0547">Nucleotide-binding</keyword>
<name>A0A3Q3NBE5_9TELE</name>
<proteinExistence type="inferred from homology"/>
<dbReference type="InParanoid" id="A0A3Q3NBE5"/>
<keyword evidence="3" id="KW-0342">GTP-binding</keyword>
<dbReference type="PANTHER" id="PTHR10903:SF188">
    <property type="entry name" value="GTPASE IMAP FAMILY MEMBER 2-LIKE-RELATED"/>
    <property type="match status" value="1"/>
</dbReference>
<dbReference type="InterPro" id="IPR006703">
    <property type="entry name" value="G_AIG1"/>
</dbReference>
<comment type="similarity">
    <text evidence="1">Belongs to the TRAFAC class TrmE-Era-EngA-EngB-Septin-like GTPase superfamily. AIG1/Toc34/Toc159-like paraseptin GTPase family. IAN subfamily.</text>
</comment>
<keyword evidence="6" id="KW-1185">Reference proteome</keyword>
<reference evidence="5" key="1">
    <citation type="submission" date="2025-08" db="UniProtKB">
        <authorList>
            <consortium name="Ensembl"/>
        </authorList>
    </citation>
    <scope>IDENTIFICATION</scope>
</reference>
<feature type="domain" description="AIG1-type G" evidence="4">
    <location>
        <begin position="42"/>
        <end position="243"/>
    </location>
</feature>
<dbReference type="Pfam" id="PF04548">
    <property type="entry name" value="AIG1"/>
    <property type="match status" value="1"/>
</dbReference>
<organism evidence="5 6">
    <name type="scientific">Mastacembelus armatus</name>
    <name type="common">zig-zag eel</name>
    <dbReference type="NCBI Taxonomy" id="205130"/>
    <lineage>
        <taxon>Eukaryota</taxon>
        <taxon>Metazoa</taxon>
        <taxon>Chordata</taxon>
        <taxon>Craniata</taxon>
        <taxon>Vertebrata</taxon>
        <taxon>Euteleostomi</taxon>
        <taxon>Actinopterygii</taxon>
        <taxon>Neopterygii</taxon>
        <taxon>Teleostei</taxon>
        <taxon>Neoteleostei</taxon>
        <taxon>Acanthomorphata</taxon>
        <taxon>Anabantaria</taxon>
        <taxon>Synbranchiformes</taxon>
        <taxon>Mastacembelidae</taxon>
        <taxon>Mastacembelus</taxon>
    </lineage>
</organism>
<dbReference type="InterPro" id="IPR027417">
    <property type="entry name" value="P-loop_NTPase"/>
</dbReference>
<dbReference type="FunFam" id="3.40.50.300:FF:000366">
    <property type="entry name" value="GTPase, IMAP family member 2"/>
    <property type="match status" value="1"/>
</dbReference>
<dbReference type="InterPro" id="IPR045058">
    <property type="entry name" value="GIMA/IAN/Toc"/>
</dbReference>
<dbReference type="PROSITE" id="PS51720">
    <property type="entry name" value="G_AIG1"/>
    <property type="match status" value="1"/>
</dbReference>
<dbReference type="Proteomes" id="UP000261640">
    <property type="component" value="Unplaced"/>
</dbReference>